<dbReference type="PANTHER" id="PTHR32182:SF23">
    <property type="entry name" value="ATP BINDING PROTEIN"/>
    <property type="match status" value="1"/>
</dbReference>
<dbReference type="AlphaFoldDB" id="A0A0D7E3Z8"/>
<organism evidence="2 3">
    <name type="scientific">Stutzerimonas stutzeri</name>
    <name type="common">Pseudomonas stutzeri</name>
    <dbReference type="NCBI Taxonomy" id="316"/>
    <lineage>
        <taxon>Bacteria</taxon>
        <taxon>Pseudomonadati</taxon>
        <taxon>Pseudomonadota</taxon>
        <taxon>Gammaproteobacteria</taxon>
        <taxon>Pseudomonadales</taxon>
        <taxon>Pseudomonadaceae</taxon>
        <taxon>Stutzerimonas</taxon>
    </lineage>
</organism>
<proteinExistence type="predicted"/>
<feature type="domain" description="AAA+ ATPase" evidence="1">
    <location>
        <begin position="28"/>
        <end position="372"/>
    </location>
</feature>
<dbReference type="GO" id="GO:0006302">
    <property type="term" value="P:double-strand break repair"/>
    <property type="evidence" value="ECO:0007669"/>
    <property type="project" value="TreeGrafter"/>
</dbReference>
<dbReference type="InterPro" id="IPR003593">
    <property type="entry name" value="AAA+_ATPase"/>
</dbReference>
<dbReference type="InterPro" id="IPR003959">
    <property type="entry name" value="ATPase_AAA_core"/>
</dbReference>
<name>A0A0D7E3Z8_STUST</name>
<protein>
    <submittedName>
        <fullName evidence="2">ATP-binding protein</fullName>
    </submittedName>
</protein>
<dbReference type="SUPFAM" id="SSF52540">
    <property type="entry name" value="P-loop containing nucleoside triphosphate hydrolases"/>
    <property type="match status" value="1"/>
</dbReference>
<dbReference type="SMART" id="SM00382">
    <property type="entry name" value="AAA"/>
    <property type="match status" value="1"/>
</dbReference>
<dbReference type="Proteomes" id="UP000032439">
    <property type="component" value="Unassembled WGS sequence"/>
</dbReference>
<dbReference type="Gene3D" id="3.40.50.300">
    <property type="entry name" value="P-loop containing nucleotide triphosphate hydrolases"/>
    <property type="match status" value="1"/>
</dbReference>
<dbReference type="CDD" id="cd00267">
    <property type="entry name" value="ABC_ATPase"/>
    <property type="match status" value="1"/>
</dbReference>
<accession>A0A0D7E3Z8</accession>
<dbReference type="GO" id="GO:0005524">
    <property type="term" value="F:ATP binding"/>
    <property type="evidence" value="ECO:0007669"/>
    <property type="project" value="UniProtKB-KW"/>
</dbReference>
<gene>
    <name evidence="2" type="ORF">LO50_12760</name>
</gene>
<comment type="caution">
    <text evidence="2">The sequence shown here is derived from an EMBL/GenBank/DDBJ whole genome shotgun (WGS) entry which is preliminary data.</text>
</comment>
<evidence type="ECO:0000313" key="2">
    <source>
        <dbReference type="EMBL" id="KIZ35609.1"/>
    </source>
</evidence>
<sequence length="460" mass="51881">MEIKEICLTNVGGFESLSMSLAPTDENSSNITVLVGNNGAGKTTILKSLATALSWWVARLRSEKGNGNPLPEEVIRNNALSALVDIKLQDDNWFAPTGQVDADESLFQWSIAKIRKGRKSGHSSHLIDASRLAELYRQALSTNERSNLPLIAFYPVERVVIDIPLKIRDKHSFLQLDGYDNSLNQGVDFRRFFEWFREREDSENESGISQEIFEKLSSLLANDNVIWEKLSYLKASARDRQLTAVRTAISSFMPGFNNLRVRRKPRLHMSVDKNGETLNVAQLSQGEKSLIALVGDIARRLAMMNPSLENPLHGDGIILIDEVDLHLHPQWQRALISRLANTFPNCQFVLTTHSPLVISDPKEVLVYLLNDGDLSEVFDLYGQDANSVLLEVMDTDIRNKDVEKALNDLRDAVQAERIDDANRLMSELEIVLPASHIELAKARLLLTKVELRRAQNHQRK</sequence>
<dbReference type="InterPro" id="IPR027417">
    <property type="entry name" value="P-loop_NTPase"/>
</dbReference>
<dbReference type="RefSeq" id="WP_044315239.1">
    <property type="nucleotide sequence ID" value="NZ_JBITTV010000015.1"/>
</dbReference>
<keyword evidence="2" id="KW-0547">Nucleotide-binding</keyword>
<dbReference type="Pfam" id="PF13304">
    <property type="entry name" value="AAA_21"/>
    <property type="match status" value="1"/>
</dbReference>
<dbReference type="PANTHER" id="PTHR32182">
    <property type="entry name" value="DNA REPLICATION AND REPAIR PROTEIN RECF"/>
    <property type="match status" value="1"/>
</dbReference>
<dbReference type="PATRIC" id="fig|316.110.peg.288"/>
<dbReference type="GO" id="GO:0000731">
    <property type="term" value="P:DNA synthesis involved in DNA repair"/>
    <property type="evidence" value="ECO:0007669"/>
    <property type="project" value="TreeGrafter"/>
</dbReference>
<dbReference type="EMBL" id="JXXD01000115">
    <property type="protein sequence ID" value="KIZ35609.1"/>
    <property type="molecule type" value="Genomic_DNA"/>
</dbReference>
<reference evidence="2 3" key="1">
    <citation type="submission" date="2014-11" db="EMBL/GenBank/DDBJ databases">
        <title>Genomics and ecophysiology of heterotrophic nitrogen fixing bacteria isolated from estuarine surface water.</title>
        <authorList>
            <person name="Bentzon-Tilia M."/>
            <person name="Severin I."/>
            <person name="Hansen L.H."/>
            <person name="Riemann L."/>
        </authorList>
    </citation>
    <scope>NUCLEOTIDE SEQUENCE [LARGE SCALE GENOMIC DNA]</scope>
    <source>
        <strain evidence="2 3">BAL361</strain>
    </source>
</reference>
<dbReference type="GO" id="GO:0016887">
    <property type="term" value="F:ATP hydrolysis activity"/>
    <property type="evidence" value="ECO:0007669"/>
    <property type="project" value="InterPro"/>
</dbReference>
<evidence type="ECO:0000313" key="3">
    <source>
        <dbReference type="Proteomes" id="UP000032439"/>
    </source>
</evidence>
<keyword evidence="2" id="KW-0067">ATP-binding</keyword>
<evidence type="ECO:0000259" key="1">
    <source>
        <dbReference type="SMART" id="SM00382"/>
    </source>
</evidence>